<reference evidence="3" key="1">
    <citation type="journal article" date="2019" name="Int. J. Syst. Evol. Microbiol.">
        <title>The Global Catalogue of Microorganisms (GCM) 10K type strain sequencing project: providing services to taxonomists for standard genome sequencing and annotation.</title>
        <authorList>
            <consortium name="The Broad Institute Genomics Platform"/>
            <consortium name="The Broad Institute Genome Sequencing Center for Infectious Disease"/>
            <person name="Wu L."/>
            <person name="Ma J."/>
        </authorList>
    </citation>
    <scope>NUCLEOTIDE SEQUENCE [LARGE SCALE GENOMIC DNA]</scope>
    <source>
        <strain evidence="3">CGMCC 1.18575</strain>
    </source>
</reference>
<keyword evidence="2" id="KW-0966">Cell projection</keyword>
<name>A0ABW0HNW9_9BACL</name>
<comment type="caution">
    <text evidence="2">The sequence shown here is derived from an EMBL/GenBank/DDBJ whole genome shotgun (WGS) entry which is preliminary data.</text>
</comment>
<gene>
    <name evidence="2" type="ORF">ACFPOF_03290</name>
</gene>
<proteinExistence type="predicted"/>
<dbReference type="EMBL" id="JBHSMI010000005">
    <property type="protein sequence ID" value="MFC5401747.1"/>
    <property type="molecule type" value="Genomic_DNA"/>
</dbReference>
<dbReference type="PANTHER" id="PTHR37166">
    <property type="entry name" value="PROTEIN FLAG"/>
    <property type="match status" value="1"/>
</dbReference>
<dbReference type="SUPFAM" id="SSF160214">
    <property type="entry name" value="FlaG-like"/>
    <property type="match status" value="1"/>
</dbReference>
<protein>
    <submittedName>
        <fullName evidence="2">Flagellar protein FlaG</fullName>
    </submittedName>
</protein>
<sequence length="123" mass="13536">MNISSVSTTTGYGYDQTTASSLSAKEVVPVANSGMSRPDNSRSPETPEERQNKLGAEVKELLQSIQGSDTQVERSVHKETKQIIYKVTNKVTGELIREIPERKLLDMAAKLMKLSGLIVDEKV</sequence>
<dbReference type="RefSeq" id="WP_378129596.1">
    <property type="nucleotide sequence ID" value="NZ_JBHSMI010000005.1"/>
</dbReference>
<feature type="region of interest" description="Disordered" evidence="1">
    <location>
        <begin position="23"/>
        <end position="54"/>
    </location>
</feature>
<dbReference type="InterPro" id="IPR035924">
    <property type="entry name" value="FlaG-like_sf"/>
</dbReference>
<dbReference type="Proteomes" id="UP001596113">
    <property type="component" value="Unassembled WGS sequence"/>
</dbReference>
<organism evidence="2 3">
    <name type="scientific">Cohnella soli</name>
    <dbReference type="NCBI Taxonomy" id="425005"/>
    <lineage>
        <taxon>Bacteria</taxon>
        <taxon>Bacillati</taxon>
        <taxon>Bacillota</taxon>
        <taxon>Bacilli</taxon>
        <taxon>Bacillales</taxon>
        <taxon>Paenibacillaceae</taxon>
        <taxon>Cohnella</taxon>
    </lineage>
</organism>
<feature type="compositionally biased region" description="Basic and acidic residues" evidence="1">
    <location>
        <begin position="39"/>
        <end position="54"/>
    </location>
</feature>
<keyword evidence="2" id="KW-0969">Cilium</keyword>
<keyword evidence="2" id="KW-0282">Flagellum</keyword>
<dbReference type="Pfam" id="PF03646">
    <property type="entry name" value="FlaG"/>
    <property type="match status" value="1"/>
</dbReference>
<dbReference type="InterPro" id="IPR005186">
    <property type="entry name" value="FlaG"/>
</dbReference>
<dbReference type="PANTHER" id="PTHR37166:SF1">
    <property type="entry name" value="PROTEIN FLAG"/>
    <property type="match status" value="1"/>
</dbReference>
<dbReference type="Gene3D" id="3.30.160.170">
    <property type="entry name" value="FlaG-like"/>
    <property type="match status" value="1"/>
</dbReference>
<evidence type="ECO:0000256" key="1">
    <source>
        <dbReference type="SAM" id="MobiDB-lite"/>
    </source>
</evidence>
<keyword evidence="3" id="KW-1185">Reference proteome</keyword>
<evidence type="ECO:0000313" key="3">
    <source>
        <dbReference type="Proteomes" id="UP001596113"/>
    </source>
</evidence>
<accession>A0ABW0HNW9</accession>
<evidence type="ECO:0000313" key="2">
    <source>
        <dbReference type="EMBL" id="MFC5401747.1"/>
    </source>
</evidence>